<dbReference type="Pfam" id="PF19281">
    <property type="entry name" value="PHYHIP_C"/>
    <property type="match status" value="1"/>
</dbReference>
<dbReference type="PANTHER" id="PTHR15698:SF10">
    <property type="entry name" value="PHYTANOYL-COA HYDROXYLASE-INTERACTING PROTEIN-LIKE C-TERMINAL DOMAIN-CONTAINING PROTEIN"/>
    <property type="match status" value="1"/>
</dbReference>
<organism evidence="2 3">
    <name type="scientific">Lingula anatina</name>
    <name type="common">Brachiopod</name>
    <name type="synonym">Lingula unguis</name>
    <dbReference type="NCBI Taxonomy" id="7574"/>
    <lineage>
        <taxon>Eukaryota</taxon>
        <taxon>Metazoa</taxon>
        <taxon>Spiralia</taxon>
        <taxon>Lophotrochozoa</taxon>
        <taxon>Brachiopoda</taxon>
        <taxon>Linguliformea</taxon>
        <taxon>Lingulata</taxon>
        <taxon>Lingulida</taxon>
        <taxon>Linguloidea</taxon>
        <taxon>Lingulidae</taxon>
        <taxon>Lingula</taxon>
    </lineage>
</organism>
<evidence type="ECO:0000313" key="5">
    <source>
        <dbReference type="RefSeq" id="XP_013392176.1"/>
    </source>
</evidence>
<sequence length="326" mass="37254">MTEEKKSSTSQFGSERPELVPKQPFYQLMVLEKGASHVHVKIQTSDPNPSSMLFHLDLVNTSKPDNGESRQVFGDDKIKFKLKPGQEYRLTGYTMDLYKNSLGGLKFRAELSNLELKELLQRATIVTNKRGGKLIKCKYLYRNKTDQYFMDIFQKDGIMKVYKKDKNGDQGSPINGKLDGLFFASNPDPETGLPPLRSFFGPRRVNIPASDLFVTGTNLYFADFYCNRRAHYVTLVLTLAGSTADQFCREKLLTIDPYKNLFFMKAEEEHSSYVYTSRNIWVEIFYTENVDLLPYLFRGLIVSVPSTGTSRPEGIPKNPKCHICNL</sequence>
<dbReference type="Proteomes" id="UP000085678">
    <property type="component" value="Unplaced"/>
</dbReference>
<evidence type="ECO:0000313" key="4">
    <source>
        <dbReference type="RefSeq" id="XP_013392175.1"/>
    </source>
</evidence>
<dbReference type="OMA" id="VYCHASD"/>
<dbReference type="OrthoDB" id="6074776at2759"/>
<evidence type="ECO:0000313" key="2">
    <source>
        <dbReference type="Proteomes" id="UP000085678"/>
    </source>
</evidence>
<keyword evidence="2" id="KW-1185">Reference proteome</keyword>
<reference evidence="3 4" key="1">
    <citation type="submission" date="2025-04" db="UniProtKB">
        <authorList>
            <consortium name="RefSeq"/>
        </authorList>
    </citation>
    <scope>IDENTIFICATION</scope>
    <source>
        <tissue evidence="3 4">Gonads</tissue>
    </source>
</reference>
<protein>
    <submittedName>
        <fullName evidence="3 4">Phytanoyl-CoA hydroxylase-interacting protein-like isoform X1</fullName>
    </submittedName>
</protein>
<dbReference type="KEGG" id="lak:106160187"/>
<dbReference type="PANTHER" id="PTHR15698">
    <property type="entry name" value="PROTEIN CBG15099"/>
    <property type="match status" value="1"/>
</dbReference>
<dbReference type="RefSeq" id="XP_013392175.1">
    <property type="nucleotide sequence ID" value="XM_013536721.1"/>
</dbReference>
<name>A0A1S3I482_LINAN</name>
<dbReference type="AlphaFoldDB" id="A0A1S3I482"/>
<evidence type="ECO:0000259" key="1">
    <source>
        <dbReference type="Pfam" id="PF19281"/>
    </source>
</evidence>
<dbReference type="InterPro" id="IPR042868">
    <property type="entry name" value="PHYHIP/PHYHIPL"/>
</dbReference>
<dbReference type="RefSeq" id="XP_013392176.1">
    <property type="nucleotide sequence ID" value="XM_013536722.1"/>
</dbReference>
<feature type="domain" description="Phytanoyl-CoA hydroxylase-interacting protein-like C-terminal" evidence="1">
    <location>
        <begin position="109"/>
        <end position="325"/>
    </location>
</feature>
<evidence type="ECO:0000313" key="3">
    <source>
        <dbReference type="RefSeq" id="XP_013392174.1"/>
    </source>
</evidence>
<dbReference type="GeneID" id="106160187"/>
<dbReference type="InterPro" id="IPR045545">
    <property type="entry name" value="PHYIP/PHIPL_C"/>
</dbReference>
<dbReference type="RefSeq" id="XP_013392174.1">
    <property type="nucleotide sequence ID" value="XM_013536720.1"/>
</dbReference>
<gene>
    <name evidence="3 4 5" type="primary">LOC106160187</name>
</gene>
<proteinExistence type="predicted"/>
<accession>A0A1S3I482</accession>